<reference evidence="2" key="1">
    <citation type="submission" date="2022-07" db="EMBL/GenBank/DDBJ databases">
        <authorList>
            <person name="Macas J."/>
            <person name="Novak P."/>
            <person name="Neumann P."/>
        </authorList>
    </citation>
    <scope>NUCLEOTIDE SEQUENCE</scope>
</reference>
<name>A0A9P0ZU21_CUSEU</name>
<dbReference type="PANTHER" id="PTHR47723:SF19">
    <property type="entry name" value="POLYNUCLEOTIDYL TRANSFERASE, RIBONUCLEASE H-LIKE SUPERFAMILY PROTEIN"/>
    <property type="match status" value="1"/>
</dbReference>
<keyword evidence="3" id="KW-1185">Reference proteome</keyword>
<proteinExistence type="predicted"/>
<dbReference type="PANTHER" id="PTHR47723">
    <property type="entry name" value="OS05G0353850 PROTEIN"/>
    <property type="match status" value="1"/>
</dbReference>
<organism evidence="2 3">
    <name type="scientific">Cuscuta europaea</name>
    <name type="common">European dodder</name>
    <dbReference type="NCBI Taxonomy" id="41803"/>
    <lineage>
        <taxon>Eukaryota</taxon>
        <taxon>Viridiplantae</taxon>
        <taxon>Streptophyta</taxon>
        <taxon>Embryophyta</taxon>
        <taxon>Tracheophyta</taxon>
        <taxon>Spermatophyta</taxon>
        <taxon>Magnoliopsida</taxon>
        <taxon>eudicotyledons</taxon>
        <taxon>Gunneridae</taxon>
        <taxon>Pentapetalae</taxon>
        <taxon>asterids</taxon>
        <taxon>lamiids</taxon>
        <taxon>Solanales</taxon>
        <taxon>Convolvulaceae</taxon>
        <taxon>Cuscuteae</taxon>
        <taxon>Cuscuta</taxon>
        <taxon>Cuscuta subgen. Cuscuta</taxon>
    </lineage>
</organism>
<gene>
    <name evidence="2" type="ORF">CEURO_LOCUS18958</name>
</gene>
<dbReference type="AlphaFoldDB" id="A0A9P0ZU21"/>
<dbReference type="GO" id="GO:0004523">
    <property type="term" value="F:RNA-DNA hybrid ribonuclease activity"/>
    <property type="evidence" value="ECO:0007669"/>
    <property type="project" value="InterPro"/>
</dbReference>
<sequence>MVAWELIGWSWSASPAQSFLEQIWAKFEAWKEDDLCMLVWVCWGLWCELNNRTWNGVISDPKQILVNTRMYLDGWRLAQQPVGRESNIGRAANSAWRKPSPVRYKLNVDAAVREKICGLGWVLRNDAGNFVTGVGKAWHGVLSPLEAELIGIREALSWMKERGWDCIQVESDSSGAVTEVLQESSVSLAGIGDIREISSGFTDISFSHIRWSANRATHELAKVACSMPDCIYWDDLPPFTIHVLNSDSLNDS</sequence>
<comment type="caution">
    <text evidence="2">The sequence shown here is derived from an EMBL/GenBank/DDBJ whole genome shotgun (WGS) entry which is preliminary data.</text>
</comment>
<dbReference type="SUPFAM" id="SSF53098">
    <property type="entry name" value="Ribonuclease H-like"/>
    <property type="match status" value="1"/>
</dbReference>
<evidence type="ECO:0000259" key="1">
    <source>
        <dbReference type="Pfam" id="PF13456"/>
    </source>
</evidence>
<dbReference type="EMBL" id="CAMAPE010000054">
    <property type="protein sequence ID" value="CAH9110775.1"/>
    <property type="molecule type" value="Genomic_DNA"/>
</dbReference>
<dbReference type="InterPro" id="IPR002156">
    <property type="entry name" value="RNaseH_domain"/>
</dbReference>
<dbReference type="CDD" id="cd06222">
    <property type="entry name" value="RNase_H_like"/>
    <property type="match status" value="1"/>
</dbReference>
<dbReference type="InterPro" id="IPR012337">
    <property type="entry name" value="RNaseH-like_sf"/>
</dbReference>
<dbReference type="InterPro" id="IPR036397">
    <property type="entry name" value="RNaseH_sf"/>
</dbReference>
<evidence type="ECO:0000313" key="2">
    <source>
        <dbReference type="EMBL" id="CAH9110775.1"/>
    </source>
</evidence>
<dbReference type="InterPro" id="IPR053151">
    <property type="entry name" value="RNase_H-like"/>
</dbReference>
<dbReference type="InterPro" id="IPR044730">
    <property type="entry name" value="RNase_H-like_dom_plant"/>
</dbReference>
<dbReference type="Pfam" id="PF13456">
    <property type="entry name" value="RVT_3"/>
    <property type="match status" value="1"/>
</dbReference>
<dbReference type="Gene3D" id="3.30.420.10">
    <property type="entry name" value="Ribonuclease H-like superfamily/Ribonuclease H"/>
    <property type="match status" value="1"/>
</dbReference>
<accession>A0A9P0ZU21</accession>
<feature type="domain" description="RNase H type-1" evidence="1">
    <location>
        <begin position="107"/>
        <end position="223"/>
    </location>
</feature>
<protein>
    <recommendedName>
        <fullName evidence="1">RNase H type-1 domain-containing protein</fullName>
    </recommendedName>
</protein>
<dbReference type="OrthoDB" id="1297712at2759"/>
<dbReference type="GO" id="GO:0003676">
    <property type="term" value="F:nucleic acid binding"/>
    <property type="evidence" value="ECO:0007669"/>
    <property type="project" value="InterPro"/>
</dbReference>
<dbReference type="Proteomes" id="UP001152484">
    <property type="component" value="Unassembled WGS sequence"/>
</dbReference>
<evidence type="ECO:0000313" key="3">
    <source>
        <dbReference type="Proteomes" id="UP001152484"/>
    </source>
</evidence>